<dbReference type="Proteomes" id="UP000033354">
    <property type="component" value="Unassembled WGS sequence"/>
</dbReference>
<evidence type="ECO:0000259" key="1">
    <source>
        <dbReference type="Pfam" id="PF13700"/>
    </source>
</evidence>
<gene>
    <name evidence="2" type="ORF">SG71_25380</name>
</gene>
<evidence type="ECO:0000313" key="3">
    <source>
        <dbReference type="Proteomes" id="UP000033354"/>
    </source>
</evidence>
<dbReference type="InterPro" id="IPR025296">
    <property type="entry name" value="DUF4158"/>
</dbReference>
<name>A0AAW3H8Z3_9ENTR</name>
<dbReference type="EMBL" id="JZKT01000144">
    <property type="protein sequence ID" value="KJX22629.1"/>
    <property type="molecule type" value="Genomic_DNA"/>
</dbReference>
<evidence type="ECO:0000313" key="2">
    <source>
        <dbReference type="EMBL" id="KJX22629.1"/>
    </source>
</evidence>
<reference evidence="2 3" key="1">
    <citation type="submission" date="2015-02" db="EMBL/GenBank/DDBJ databases">
        <authorList>
            <person name="Adams M."/>
            <person name="Sutton G."/>
            <person name="Nelson K."/>
            <person name="Bonomo R."/>
            <person name="McCorrison J."/>
            <person name="Sanka R."/>
            <person name="Brinkac L."/>
            <person name="Nierman W."/>
        </authorList>
    </citation>
    <scope>NUCLEOTIDE SEQUENCE [LARGE SCALE GENOMIC DNA]</scope>
    <source>
        <strain evidence="2 3">CIDEIMsCOL9</strain>
    </source>
</reference>
<feature type="domain" description="DUF4158" evidence="1">
    <location>
        <begin position="5"/>
        <end position="173"/>
    </location>
</feature>
<accession>A0AAW3H8Z3</accession>
<proteinExistence type="predicted"/>
<comment type="caution">
    <text evidence="2">The sequence shown here is derived from an EMBL/GenBank/DDBJ whole genome shotgun (WGS) entry which is preliminary data.</text>
</comment>
<dbReference type="RefSeq" id="WP_045891052.1">
    <property type="nucleotide sequence ID" value="NZ_JZKT01000144.1"/>
</dbReference>
<feature type="non-terminal residue" evidence="2">
    <location>
        <position position="174"/>
    </location>
</feature>
<keyword evidence="3" id="KW-1185">Reference proteome</keyword>
<sequence length="174" mass="20507">MPVDFLTTEQELNYGRYVAEPNDVQLARYFHLDERDLAFINQRRGRHNRLGIALQLTTARFLGTFLTDLTRVLPGVQQFVAVQLNIRRPEVLSRYAERDTTLREHTALIKEYYGYHEFGDFPWSFRLKRLLYTRAWLSNERPGLMFDFATAWLLQNKVLLPGATTLVRLVSEIR</sequence>
<dbReference type="Pfam" id="PF13700">
    <property type="entry name" value="DUF4158"/>
    <property type="match status" value="1"/>
</dbReference>
<organism evidence="2 3">
    <name type="scientific">Enterobacter chengduensis</name>
    <dbReference type="NCBI Taxonomy" id="2494701"/>
    <lineage>
        <taxon>Bacteria</taxon>
        <taxon>Pseudomonadati</taxon>
        <taxon>Pseudomonadota</taxon>
        <taxon>Gammaproteobacteria</taxon>
        <taxon>Enterobacterales</taxon>
        <taxon>Enterobacteriaceae</taxon>
        <taxon>Enterobacter</taxon>
        <taxon>Enterobacter cloacae complex</taxon>
    </lineage>
</organism>
<dbReference type="AlphaFoldDB" id="A0AAW3H8Z3"/>
<protein>
    <submittedName>
        <fullName evidence="2">Transposase</fullName>
    </submittedName>
</protein>